<evidence type="ECO:0008006" key="4">
    <source>
        <dbReference type="Google" id="ProtNLM"/>
    </source>
</evidence>
<evidence type="ECO:0000313" key="2">
    <source>
        <dbReference type="EMBL" id="NJC41916.1"/>
    </source>
</evidence>
<reference evidence="2 3" key="1">
    <citation type="submission" date="2020-03" db="EMBL/GenBank/DDBJ databases">
        <title>Genomic Encyclopedia of Type Strains, Phase IV (KMG-IV): sequencing the most valuable type-strain genomes for metagenomic binning, comparative biology and taxonomic classification.</title>
        <authorList>
            <person name="Goeker M."/>
        </authorList>
    </citation>
    <scope>NUCLEOTIDE SEQUENCE [LARGE SCALE GENOMIC DNA]</scope>
    <source>
        <strain evidence="2 3">DSM 4736</strain>
    </source>
</reference>
<accession>A0A7X6BPV9</accession>
<organism evidence="2 3">
    <name type="scientific">Brevundimonas alba</name>
    <dbReference type="NCBI Taxonomy" id="74314"/>
    <lineage>
        <taxon>Bacteria</taxon>
        <taxon>Pseudomonadati</taxon>
        <taxon>Pseudomonadota</taxon>
        <taxon>Alphaproteobacteria</taxon>
        <taxon>Caulobacterales</taxon>
        <taxon>Caulobacteraceae</taxon>
        <taxon>Brevundimonas</taxon>
    </lineage>
</organism>
<protein>
    <recommendedName>
        <fullName evidence="4">DUF2946 domain-containing protein</fullName>
    </recommendedName>
</protein>
<feature type="region of interest" description="Disordered" evidence="1">
    <location>
        <begin position="90"/>
        <end position="132"/>
    </location>
</feature>
<gene>
    <name evidence="2" type="ORF">GGQ87_002211</name>
</gene>
<keyword evidence="3" id="KW-1185">Reference proteome</keyword>
<evidence type="ECO:0000256" key="1">
    <source>
        <dbReference type="SAM" id="MobiDB-lite"/>
    </source>
</evidence>
<comment type="caution">
    <text evidence="2">The sequence shown here is derived from an EMBL/GenBank/DDBJ whole genome shotgun (WGS) entry which is preliminary data.</text>
</comment>
<name>A0A7X6BPV9_9CAUL</name>
<evidence type="ECO:0000313" key="3">
    <source>
        <dbReference type="Proteomes" id="UP000587415"/>
    </source>
</evidence>
<dbReference type="Proteomes" id="UP000587415">
    <property type="component" value="Unassembled WGS sequence"/>
</dbReference>
<dbReference type="AlphaFoldDB" id="A0A7X6BPV9"/>
<sequence>MEHRNVQPWSVSRSLALLAAIFAIVMGATLPSAVAASPATGHAIQLCSGDRIMVVEDASGRPLRQDPAPSDSVKCAACLAAAFVAVTPPPPVQGPASVPSPARKAQTAPAPSRPTIPVKLAPRPPSTAPPVA</sequence>
<feature type="compositionally biased region" description="Pro residues" evidence="1">
    <location>
        <begin position="122"/>
        <end position="132"/>
    </location>
</feature>
<proteinExistence type="predicted"/>
<dbReference type="RefSeq" id="WP_168047770.1">
    <property type="nucleotide sequence ID" value="NZ_JAATJM010000002.1"/>
</dbReference>
<dbReference type="EMBL" id="JAATJM010000002">
    <property type="protein sequence ID" value="NJC41916.1"/>
    <property type="molecule type" value="Genomic_DNA"/>
</dbReference>